<organism evidence="11 12">
    <name type="scientific">Candidatus Pullichristensenella stercorigallinarum</name>
    <dbReference type="NCBI Taxonomy" id="2840909"/>
    <lineage>
        <taxon>Bacteria</taxon>
        <taxon>Bacillati</taxon>
        <taxon>Bacillota</taxon>
        <taxon>Clostridia</taxon>
        <taxon>Candidatus Pullichristensenella</taxon>
    </lineage>
</organism>
<keyword evidence="3 9" id="KW-0813">Transport</keyword>
<dbReference type="PROSITE" id="PS51371">
    <property type="entry name" value="CBS"/>
    <property type="match status" value="1"/>
</dbReference>
<dbReference type="InterPro" id="IPR046342">
    <property type="entry name" value="CBS_dom_sf"/>
</dbReference>
<dbReference type="Gene3D" id="3.10.580.10">
    <property type="entry name" value="CBS-domain"/>
    <property type="match status" value="1"/>
</dbReference>
<feature type="transmembrane region" description="Helical" evidence="9">
    <location>
        <begin position="394"/>
        <end position="421"/>
    </location>
</feature>
<evidence type="ECO:0000256" key="2">
    <source>
        <dbReference type="ARBA" id="ARBA00009749"/>
    </source>
</evidence>
<accession>A0A9D1CWS0</accession>
<dbReference type="SUPFAM" id="SSF161093">
    <property type="entry name" value="MgtE membrane domain-like"/>
    <property type="match status" value="1"/>
</dbReference>
<comment type="caution">
    <text evidence="11">The sequence shown here is derived from an EMBL/GenBank/DDBJ whole genome shotgun (WGS) entry which is preliminary data.</text>
</comment>
<dbReference type="GO" id="GO:0015095">
    <property type="term" value="F:magnesium ion transmembrane transporter activity"/>
    <property type="evidence" value="ECO:0007669"/>
    <property type="project" value="UniProtKB-UniRule"/>
</dbReference>
<keyword evidence="6 9" id="KW-1133">Transmembrane helix</keyword>
<dbReference type="AlphaFoldDB" id="A0A9D1CWS0"/>
<evidence type="ECO:0000259" key="10">
    <source>
        <dbReference type="PROSITE" id="PS51371"/>
    </source>
</evidence>
<feature type="transmembrane region" description="Helical" evidence="9">
    <location>
        <begin position="433"/>
        <end position="453"/>
    </location>
</feature>
<evidence type="ECO:0000256" key="1">
    <source>
        <dbReference type="ARBA" id="ARBA00004141"/>
    </source>
</evidence>
<gene>
    <name evidence="11" type="primary">mgtE</name>
    <name evidence="11" type="ORF">IAA52_05545</name>
</gene>
<keyword evidence="7 9" id="KW-0472">Membrane</keyword>
<dbReference type="GO" id="GO:0046872">
    <property type="term" value="F:metal ion binding"/>
    <property type="evidence" value="ECO:0007669"/>
    <property type="project" value="UniProtKB-KW"/>
</dbReference>
<evidence type="ECO:0000256" key="9">
    <source>
        <dbReference type="RuleBase" id="RU362011"/>
    </source>
</evidence>
<name>A0A9D1CWS0_9FIRM</name>
<feature type="transmembrane region" description="Helical" evidence="9">
    <location>
        <begin position="363"/>
        <end position="382"/>
    </location>
</feature>
<dbReference type="SMART" id="SM00924">
    <property type="entry name" value="MgtE_N"/>
    <property type="match status" value="1"/>
</dbReference>
<reference evidence="11" key="1">
    <citation type="submission" date="2020-10" db="EMBL/GenBank/DDBJ databases">
        <authorList>
            <person name="Gilroy R."/>
        </authorList>
    </citation>
    <scope>NUCLEOTIDE SEQUENCE</scope>
    <source>
        <strain evidence="11">ChiSjej6B24-2974</strain>
    </source>
</reference>
<dbReference type="Pfam" id="PF00571">
    <property type="entry name" value="CBS"/>
    <property type="match status" value="1"/>
</dbReference>
<evidence type="ECO:0000256" key="8">
    <source>
        <dbReference type="PROSITE-ProRule" id="PRU00703"/>
    </source>
</evidence>
<feature type="transmembrane region" description="Helical" evidence="9">
    <location>
        <begin position="310"/>
        <end position="331"/>
    </location>
</feature>
<keyword evidence="8" id="KW-0129">CBS domain</keyword>
<comment type="subcellular location">
    <subcellularLocation>
        <location evidence="9">Cell membrane</location>
        <topology evidence="9">Multi-pass membrane protein</topology>
    </subcellularLocation>
    <subcellularLocation>
        <location evidence="1">Membrane</location>
        <topology evidence="1">Multi-pass membrane protein</topology>
    </subcellularLocation>
</comment>
<keyword evidence="5 9" id="KW-0460">Magnesium</keyword>
<dbReference type="PANTHER" id="PTHR43773">
    <property type="entry name" value="MAGNESIUM TRANSPORTER MGTE"/>
    <property type="match status" value="1"/>
</dbReference>
<protein>
    <recommendedName>
        <fullName evidence="9">Magnesium transporter MgtE</fullName>
    </recommendedName>
</protein>
<evidence type="ECO:0000256" key="3">
    <source>
        <dbReference type="ARBA" id="ARBA00022448"/>
    </source>
</evidence>
<feature type="domain" description="CBS" evidence="10">
    <location>
        <begin position="200"/>
        <end position="256"/>
    </location>
</feature>
<reference evidence="11" key="2">
    <citation type="journal article" date="2021" name="PeerJ">
        <title>Extensive microbial diversity within the chicken gut microbiome revealed by metagenomics and culture.</title>
        <authorList>
            <person name="Gilroy R."/>
            <person name="Ravi A."/>
            <person name="Getino M."/>
            <person name="Pursley I."/>
            <person name="Horton D.L."/>
            <person name="Alikhan N.F."/>
            <person name="Baker D."/>
            <person name="Gharbi K."/>
            <person name="Hall N."/>
            <person name="Watson M."/>
            <person name="Adriaenssens E.M."/>
            <person name="Foster-Nyarko E."/>
            <person name="Jarju S."/>
            <person name="Secka A."/>
            <person name="Antonio M."/>
            <person name="Oren A."/>
            <person name="Chaudhuri R.R."/>
            <person name="La Ragione R."/>
            <person name="Hildebrand F."/>
            <person name="Pallen M.J."/>
        </authorList>
    </citation>
    <scope>NUCLEOTIDE SEQUENCE</scope>
    <source>
        <strain evidence="11">ChiSjej6B24-2974</strain>
    </source>
</reference>
<dbReference type="SUPFAM" id="SSF158791">
    <property type="entry name" value="MgtE N-terminal domain-like"/>
    <property type="match status" value="1"/>
</dbReference>
<dbReference type="InterPro" id="IPR006668">
    <property type="entry name" value="Mg_transptr_MgtE_intracell_dom"/>
</dbReference>
<evidence type="ECO:0000313" key="12">
    <source>
        <dbReference type="Proteomes" id="UP000824260"/>
    </source>
</evidence>
<dbReference type="InterPro" id="IPR038076">
    <property type="entry name" value="MgtE_N_sf"/>
</dbReference>
<keyword evidence="9" id="KW-0479">Metal-binding</keyword>
<evidence type="ECO:0000313" key="11">
    <source>
        <dbReference type="EMBL" id="HIQ82549.1"/>
    </source>
</evidence>
<proteinExistence type="inferred from homology"/>
<dbReference type="SUPFAM" id="SSF54631">
    <property type="entry name" value="CBS-domain pair"/>
    <property type="match status" value="1"/>
</dbReference>
<dbReference type="EMBL" id="DVFZ01000053">
    <property type="protein sequence ID" value="HIQ82549.1"/>
    <property type="molecule type" value="Genomic_DNA"/>
</dbReference>
<dbReference type="InterPro" id="IPR036739">
    <property type="entry name" value="SLC41_membr_dom_sf"/>
</dbReference>
<dbReference type="SMART" id="SM00116">
    <property type="entry name" value="CBS"/>
    <property type="match status" value="2"/>
</dbReference>
<dbReference type="GO" id="GO:0005886">
    <property type="term" value="C:plasma membrane"/>
    <property type="evidence" value="ECO:0007669"/>
    <property type="project" value="UniProtKB-SubCell"/>
</dbReference>
<dbReference type="Pfam" id="PF03448">
    <property type="entry name" value="MgtE_N"/>
    <property type="match status" value="1"/>
</dbReference>
<keyword evidence="4 9" id="KW-0812">Transmembrane</keyword>
<comment type="function">
    <text evidence="9">Acts as a magnesium transporter.</text>
</comment>
<dbReference type="InterPro" id="IPR000644">
    <property type="entry name" value="CBS_dom"/>
</dbReference>
<evidence type="ECO:0000256" key="5">
    <source>
        <dbReference type="ARBA" id="ARBA00022842"/>
    </source>
</evidence>
<sequence>MDFEKIRARLDKLVAEGRKGELRGALSMLNEVDIAEYMEDLDNEKMLMVFRLLPKDIAADVFAYMDADQRQRVIEAMDDNEAVRLVDDMFIDDAVDFLEELPAGVVKRVLKGCDAQKRALINQFLRYPENSAGSIMTIEYMELHVGTTVGEAMAEIRRTGLDKETIYTLYVLDAQRKLLGTVALRKLLLAQDDVKVETLMNQQFVCVHTTDDQEMVADAVRKYDLISIPVVDHEERMIGIITIDDIVDVIEEENTEDFEKMAAMLPSEDEYLKTNVLTLAKNRMPWLLFLMISAIFTGMIITHYEDALNSTAFGVVLTACIPMLMGAGGNCGSQASTLTIRGLALGEVELKDIFKLLWKEVRVGLIVGAVLSVVTFLLYTFVLGDMEMTISQRIPIALTIAVAVYITVIIAKAIGCTLPLLAKAVHLDPALMASPLITTIVDICSLLVLFAVATEVLHV</sequence>
<dbReference type="Gene3D" id="1.25.60.10">
    <property type="entry name" value="MgtE N-terminal domain-like"/>
    <property type="match status" value="1"/>
</dbReference>
<keyword evidence="9" id="KW-1003">Cell membrane</keyword>
<dbReference type="CDD" id="cd04606">
    <property type="entry name" value="CBS_pair_Mg_transporter"/>
    <property type="match status" value="1"/>
</dbReference>
<feature type="transmembrane region" description="Helical" evidence="9">
    <location>
        <begin position="286"/>
        <end position="304"/>
    </location>
</feature>
<evidence type="ECO:0000256" key="4">
    <source>
        <dbReference type="ARBA" id="ARBA00022692"/>
    </source>
</evidence>
<dbReference type="Pfam" id="PF01769">
    <property type="entry name" value="MgtE"/>
    <property type="match status" value="1"/>
</dbReference>
<comment type="subunit">
    <text evidence="9">Homodimer.</text>
</comment>
<dbReference type="PANTHER" id="PTHR43773:SF1">
    <property type="entry name" value="MAGNESIUM TRANSPORTER MGTE"/>
    <property type="match status" value="1"/>
</dbReference>
<evidence type="ECO:0000256" key="6">
    <source>
        <dbReference type="ARBA" id="ARBA00022989"/>
    </source>
</evidence>
<comment type="similarity">
    <text evidence="2 9">Belongs to the SLC41A transporter family.</text>
</comment>
<dbReference type="InterPro" id="IPR006667">
    <property type="entry name" value="SLC41_membr_dom"/>
</dbReference>
<dbReference type="InterPro" id="IPR006669">
    <property type="entry name" value="MgtE_transporter"/>
</dbReference>
<dbReference type="Gene3D" id="1.10.357.20">
    <property type="entry name" value="SLC41 divalent cation transporters, integral membrane domain"/>
    <property type="match status" value="1"/>
</dbReference>
<dbReference type="NCBIfam" id="TIGR00400">
    <property type="entry name" value="mgtE"/>
    <property type="match status" value="1"/>
</dbReference>
<evidence type="ECO:0000256" key="7">
    <source>
        <dbReference type="ARBA" id="ARBA00023136"/>
    </source>
</evidence>
<dbReference type="Proteomes" id="UP000824260">
    <property type="component" value="Unassembled WGS sequence"/>
</dbReference>